<reference evidence="4 5" key="1">
    <citation type="submission" date="2023-10" db="EMBL/GenBank/DDBJ databases">
        <title>Nicoliella lavandulae sp. nov. isolated from Lavandula angustifolia flowers.</title>
        <authorList>
            <person name="Alcantara C."/>
            <person name="Zuniga M."/>
            <person name="Landete J.M."/>
            <person name="Monedero V."/>
        </authorList>
    </citation>
    <scope>NUCLEOTIDE SEQUENCE [LARGE SCALE GENOMIC DNA]</scope>
    <source>
        <strain evidence="4 5">Es01</strain>
    </source>
</reference>
<dbReference type="Pfam" id="PF02575">
    <property type="entry name" value="YbaB_DNA_bd"/>
    <property type="match status" value="1"/>
</dbReference>
<proteinExistence type="inferred from homology"/>
<feature type="region of interest" description="Disordered" evidence="3">
    <location>
        <begin position="12"/>
        <end position="35"/>
    </location>
</feature>
<dbReference type="SUPFAM" id="SSF82607">
    <property type="entry name" value="YbaB-like"/>
    <property type="match status" value="1"/>
</dbReference>
<dbReference type="Gene3D" id="3.30.1310.10">
    <property type="entry name" value="Nucleoid-associated protein YbaB-like domain"/>
    <property type="match status" value="1"/>
</dbReference>
<gene>
    <name evidence="4" type="ORF">R4146_03470</name>
</gene>
<name>A0ABU8SJZ3_9LACO</name>
<evidence type="ECO:0000256" key="3">
    <source>
        <dbReference type="SAM" id="MobiDB-lite"/>
    </source>
</evidence>
<dbReference type="InterPro" id="IPR036894">
    <property type="entry name" value="YbaB-like_sf"/>
</dbReference>
<dbReference type="InterPro" id="IPR004401">
    <property type="entry name" value="YbaB/EbfC"/>
</dbReference>
<dbReference type="Proteomes" id="UP001370590">
    <property type="component" value="Unassembled WGS sequence"/>
</dbReference>
<comment type="subcellular location">
    <subcellularLocation>
        <location evidence="2">Cytoplasm</location>
        <location evidence="2">Nucleoid</location>
    </subcellularLocation>
</comment>
<dbReference type="RefSeq" id="WP_339960045.1">
    <property type="nucleotide sequence ID" value="NZ_JAWMWH010000001.1"/>
</dbReference>
<evidence type="ECO:0000313" key="4">
    <source>
        <dbReference type="EMBL" id="MEJ6400230.1"/>
    </source>
</evidence>
<dbReference type="EMBL" id="JAWMWH010000001">
    <property type="protein sequence ID" value="MEJ6400230.1"/>
    <property type="molecule type" value="Genomic_DNA"/>
</dbReference>
<evidence type="ECO:0000313" key="5">
    <source>
        <dbReference type="Proteomes" id="UP001370590"/>
    </source>
</evidence>
<accession>A0ABU8SJZ3</accession>
<keyword evidence="1 2" id="KW-0238">DNA-binding</keyword>
<organism evidence="4 5">
    <name type="scientific">Nicoliella lavandulae</name>
    <dbReference type="NCBI Taxonomy" id="3082954"/>
    <lineage>
        <taxon>Bacteria</taxon>
        <taxon>Bacillati</taxon>
        <taxon>Bacillota</taxon>
        <taxon>Bacilli</taxon>
        <taxon>Lactobacillales</taxon>
        <taxon>Lactobacillaceae</taxon>
        <taxon>Nicoliella</taxon>
    </lineage>
</organism>
<dbReference type="PIRSF" id="PIRSF004555">
    <property type="entry name" value="UCP004555"/>
    <property type="match status" value="1"/>
</dbReference>
<evidence type="ECO:0000256" key="2">
    <source>
        <dbReference type="HAMAP-Rule" id="MF_00274"/>
    </source>
</evidence>
<keyword evidence="5" id="KW-1185">Reference proteome</keyword>
<dbReference type="HAMAP" id="MF_00274">
    <property type="entry name" value="DNA_YbaB_EbfC"/>
    <property type="match status" value="1"/>
</dbReference>
<keyword evidence="2" id="KW-0963">Cytoplasm</keyword>
<sequence length="103" mass="11414">MMNGMNMNKMLKQVKQMQKQMGAEQEELNKQEFTGAAPDDMVKVVFTGDRKMKDMQINPEAIDPDDPDMLSDLVLAAVNDALAKIDDATQSTLGKYTKGMPGM</sequence>
<comment type="subunit">
    <text evidence="2">Homodimer.</text>
</comment>
<comment type="function">
    <text evidence="2">Binds to DNA and alters its conformation. May be involved in regulation of gene expression, nucleoid organization and DNA protection.</text>
</comment>
<feature type="compositionally biased region" description="Low complexity" evidence="3">
    <location>
        <begin position="12"/>
        <end position="21"/>
    </location>
</feature>
<comment type="similarity">
    <text evidence="2">Belongs to the YbaB/EbfC family.</text>
</comment>
<evidence type="ECO:0000256" key="1">
    <source>
        <dbReference type="ARBA" id="ARBA00023125"/>
    </source>
</evidence>
<dbReference type="PANTHER" id="PTHR33449">
    <property type="entry name" value="NUCLEOID-ASSOCIATED PROTEIN YBAB"/>
    <property type="match status" value="1"/>
</dbReference>
<dbReference type="NCBIfam" id="TIGR00103">
    <property type="entry name" value="DNA_YbaB_EbfC"/>
    <property type="match status" value="1"/>
</dbReference>
<comment type="caution">
    <text evidence="4">The sequence shown here is derived from an EMBL/GenBank/DDBJ whole genome shotgun (WGS) entry which is preliminary data.</text>
</comment>
<protein>
    <recommendedName>
        <fullName evidence="2">Nucleoid-associated protein R4146_03470</fullName>
    </recommendedName>
</protein>
<dbReference type="PANTHER" id="PTHR33449:SF1">
    <property type="entry name" value="NUCLEOID-ASSOCIATED PROTEIN YBAB"/>
    <property type="match status" value="1"/>
</dbReference>